<comment type="caution">
    <text evidence="2">The sequence shown here is derived from an EMBL/GenBank/DDBJ whole genome shotgun (WGS) entry which is preliminary data.</text>
</comment>
<evidence type="ECO:0000313" key="2">
    <source>
        <dbReference type="EMBL" id="GAO31910.1"/>
    </source>
</evidence>
<dbReference type="PANTHER" id="PTHR33371">
    <property type="entry name" value="INTERMEMBRANE PHOSPHOLIPID TRANSPORT SYSTEM BINDING PROTEIN MLAD-RELATED"/>
    <property type="match status" value="1"/>
</dbReference>
<accession>A0A0E9M413</accession>
<proteinExistence type="predicted"/>
<sequence length="375" mass="41147">MEGLTEGSPVNFKGYKVGTIQDIGLHPEQSGSFLVAFTINEPLEVPDNSIAEIYSVDIMGSKAIRVILGNSPATLASGDTLATNVVGDVMDQLTVEMKPIKEKTESLLETMDTVLTQVSRVFSEDNKLALNQSIQDFQKTVENLKLATDEISRSMANGGPIGNSLDNVEQFTQTLQKQSGNLATTMENMAALSEQLSQADIAGMVSQTDSALAGVTTMLNQVSQGEGSLGQLMNDETLYLNLTDASANLDRLLGDMRHNPDRYLHFSAVNFGKRVSLFPSDELAEEKGIVFKVKVAESKTPLDIKNRVVLYDMPVFEDTDGRRFIYTVGETSSYSEALKWLNQLTDKFPSAEIYAMEKGEPVRLKRALRKVDIQP</sequence>
<keyword evidence="3" id="KW-1185">Reference proteome</keyword>
<dbReference type="InterPro" id="IPR003399">
    <property type="entry name" value="Mce/MlaD"/>
</dbReference>
<evidence type="ECO:0000259" key="1">
    <source>
        <dbReference type="Pfam" id="PF02470"/>
    </source>
</evidence>
<dbReference type="AlphaFoldDB" id="A0A0E9M413"/>
<dbReference type="PANTHER" id="PTHR33371:SF4">
    <property type="entry name" value="INTERMEMBRANE PHOSPHOLIPID TRANSPORT SYSTEM BINDING PROTEIN MLAD"/>
    <property type="match status" value="1"/>
</dbReference>
<dbReference type="EMBL" id="BAZW01000069">
    <property type="protein sequence ID" value="GAO31910.1"/>
    <property type="molecule type" value="Genomic_DNA"/>
</dbReference>
<dbReference type="Proteomes" id="UP000032900">
    <property type="component" value="Unassembled WGS sequence"/>
</dbReference>
<dbReference type="InterPro" id="IPR052336">
    <property type="entry name" value="MlaD_Phospholipid_Transporter"/>
</dbReference>
<name>A0A0E9M413_9BACT</name>
<protein>
    <submittedName>
        <fullName evidence="2">ABC transporter-related permease with MCE domain</fullName>
    </submittedName>
</protein>
<organism evidence="2 3">
    <name type="scientific">Geofilum rubicundum JCM 15548</name>
    <dbReference type="NCBI Taxonomy" id="1236989"/>
    <lineage>
        <taxon>Bacteria</taxon>
        <taxon>Pseudomonadati</taxon>
        <taxon>Bacteroidota</taxon>
        <taxon>Bacteroidia</taxon>
        <taxon>Marinilabiliales</taxon>
        <taxon>Marinilabiliaceae</taxon>
        <taxon>Geofilum</taxon>
    </lineage>
</organism>
<reference evidence="2 3" key="1">
    <citation type="journal article" date="2015" name="Microbes Environ.">
        <title>Distribution and evolution of nitrogen fixation genes in the phylum bacteroidetes.</title>
        <authorList>
            <person name="Inoue J."/>
            <person name="Oshima K."/>
            <person name="Suda W."/>
            <person name="Sakamoto M."/>
            <person name="Iino T."/>
            <person name="Noda S."/>
            <person name="Hongoh Y."/>
            <person name="Hattori M."/>
            <person name="Ohkuma M."/>
        </authorList>
    </citation>
    <scope>NUCLEOTIDE SEQUENCE [LARGE SCALE GENOMIC DNA]</scope>
    <source>
        <strain evidence="2">JCM 15548</strain>
    </source>
</reference>
<dbReference type="STRING" id="1236989.JCM15548_14323"/>
<evidence type="ECO:0000313" key="3">
    <source>
        <dbReference type="Proteomes" id="UP000032900"/>
    </source>
</evidence>
<feature type="domain" description="Mce/MlaD" evidence="1">
    <location>
        <begin position="2"/>
        <end position="67"/>
    </location>
</feature>
<dbReference type="Pfam" id="PF02470">
    <property type="entry name" value="MlaD"/>
    <property type="match status" value="1"/>
</dbReference>
<gene>
    <name evidence="2" type="ORF">JCM15548_14323</name>
</gene>